<dbReference type="CDD" id="cd00090">
    <property type="entry name" value="HTH_ARSR"/>
    <property type="match status" value="1"/>
</dbReference>
<evidence type="ECO:0000313" key="6">
    <source>
        <dbReference type="Proteomes" id="UP000294887"/>
    </source>
</evidence>
<evidence type="ECO:0000313" key="5">
    <source>
        <dbReference type="EMBL" id="TCJ85138.1"/>
    </source>
</evidence>
<dbReference type="PRINTS" id="PR00598">
    <property type="entry name" value="HTHMARR"/>
</dbReference>
<dbReference type="PANTHER" id="PTHR42756">
    <property type="entry name" value="TRANSCRIPTIONAL REGULATOR, MARR"/>
    <property type="match status" value="1"/>
</dbReference>
<dbReference type="Pfam" id="PF01047">
    <property type="entry name" value="MarR"/>
    <property type="match status" value="1"/>
</dbReference>
<keyword evidence="2 5" id="KW-0238">DNA-binding</keyword>
<dbReference type="EMBL" id="SMFQ01000004">
    <property type="protein sequence ID" value="TCJ85138.1"/>
    <property type="molecule type" value="Genomic_DNA"/>
</dbReference>
<evidence type="ECO:0000256" key="2">
    <source>
        <dbReference type="ARBA" id="ARBA00023125"/>
    </source>
</evidence>
<evidence type="ECO:0000256" key="3">
    <source>
        <dbReference type="ARBA" id="ARBA00023163"/>
    </source>
</evidence>
<feature type="domain" description="HTH marR-type" evidence="4">
    <location>
        <begin position="1"/>
        <end position="138"/>
    </location>
</feature>
<dbReference type="OrthoDB" id="9815567at2"/>
<dbReference type="GO" id="GO:0003677">
    <property type="term" value="F:DNA binding"/>
    <property type="evidence" value="ECO:0007669"/>
    <property type="project" value="UniProtKB-KW"/>
</dbReference>
<evidence type="ECO:0000259" key="4">
    <source>
        <dbReference type="PROSITE" id="PS50995"/>
    </source>
</evidence>
<dbReference type="AlphaFoldDB" id="A0A4R1F0X8"/>
<dbReference type="InterPro" id="IPR011991">
    <property type="entry name" value="ArsR-like_HTH"/>
</dbReference>
<reference evidence="5 6" key="1">
    <citation type="submission" date="2019-03" db="EMBL/GenBank/DDBJ databases">
        <title>Genomic Encyclopedia of Type Strains, Phase IV (KMG-IV): sequencing the most valuable type-strain genomes for metagenomic binning, comparative biology and taxonomic classification.</title>
        <authorList>
            <person name="Goeker M."/>
        </authorList>
    </citation>
    <scope>NUCLEOTIDE SEQUENCE [LARGE SCALE GENOMIC DNA]</scope>
    <source>
        <strain evidence="5 6">DSM 24830</strain>
    </source>
</reference>
<dbReference type="Gene3D" id="1.10.10.10">
    <property type="entry name" value="Winged helix-like DNA-binding domain superfamily/Winged helix DNA-binding domain"/>
    <property type="match status" value="1"/>
</dbReference>
<keyword evidence="6" id="KW-1185">Reference proteome</keyword>
<dbReference type="InterPro" id="IPR000835">
    <property type="entry name" value="HTH_MarR-typ"/>
</dbReference>
<dbReference type="SUPFAM" id="SSF46785">
    <property type="entry name" value="Winged helix' DNA-binding domain"/>
    <property type="match status" value="1"/>
</dbReference>
<dbReference type="PROSITE" id="PS01117">
    <property type="entry name" value="HTH_MARR_1"/>
    <property type="match status" value="1"/>
</dbReference>
<dbReference type="PANTHER" id="PTHR42756:SF1">
    <property type="entry name" value="TRANSCRIPTIONAL REPRESSOR OF EMRAB OPERON"/>
    <property type="match status" value="1"/>
</dbReference>
<dbReference type="GO" id="GO:0003700">
    <property type="term" value="F:DNA-binding transcription factor activity"/>
    <property type="evidence" value="ECO:0007669"/>
    <property type="project" value="InterPro"/>
</dbReference>
<dbReference type="InterPro" id="IPR036390">
    <property type="entry name" value="WH_DNA-bd_sf"/>
</dbReference>
<dbReference type="InterPro" id="IPR023187">
    <property type="entry name" value="Tscrpt_reg_MarR-type_CS"/>
</dbReference>
<accession>A0A4R1F0X8</accession>
<keyword evidence="1" id="KW-0805">Transcription regulation</keyword>
<dbReference type="SMART" id="SM00347">
    <property type="entry name" value="HTH_MARR"/>
    <property type="match status" value="1"/>
</dbReference>
<protein>
    <submittedName>
        <fullName evidence="5">DNA-binding MarR family transcriptional regulator</fullName>
    </submittedName>
</protein>
<gene>
    <name evidence="5" type="ORF">EV695_3104</name>
</gene>
<sequence length="147" mass="17151">MMNFDLNQFICFNFYNGWREITGFYKDTLGMDVTPQKVYVLEILDTKEKLTMNELSKKMNLDSSAVSTLISRMEKKELVKRTHGTKDRRTVYVQLTSEGEAVRNTLRENFGTLTDNINENISEEDINKLQEIVGKITENHKKLMEQS</sequence>
<dbReference type="InterPro" id="IPR036388">
    <property type="entry name" value="WH-like_DNA-bd_sf"/>
</dbReference>
<dbReference type="Proteomes" id="UP000294887">
    <property type="component" value="Unassembled WGS sequence"/>
</dbReference>
<comment type="caution">
    <text evidence="5">The sequence shown here is derived from an EMBL/GenBank/DDBJ whole genome shotgun (WGS) entry which is preliminary data.</text>
</comment>
<organism evidence="5 6">
    <name type="scientific">Cocleimonas flava</name>
    <dbReference type="NCBI Taxonomy" id="634765"/>
    <lineage>
        <taxon>Bacteria</taxon>
        <taxon>Pseudomonadati</taxon>
        <taxon>Pseudomonadota</taxon>
        <taxon>Gammaproteobacteria</taxon>
        <taxon>Thiotrichales</taxon>
        <taxon>Thiotrichaceae</taxon>
        <taxon>Cocleimonas</taxon>
    </lineage>
</organism>
<keyword evidence="3" id="KW-0804">Transcription</keyword>
<name>A0A4R1F0X8_9GAMM</name>
<proteinExistence type="predicted"/>
<evidence type="ECO:0000256" key="1">
    <source>
        <dbReference type="ARBA" id="ARBA00023015"/>
    </source>
</evidence>
<dbReference type="PROSITE" id="PS50995">
    <property type="entry name" value="HTH_MARR_2"/>
    <property type="match status" value="1"/>
</dbReference>